<dbReference type="PROSITE" id="PS50977">
    <property type="entry name" value="HTH_TETR_2"/>
    <property type="match status" value="1"/>
</dbReference>
<evidence type="ECO:0000313" key="7">
    <source>
        <dbReference type="EMBL" id="MET4542257.1"/>
    </source>
</evidence>
<proteinExistence type="predicted"/>
<keyword evidence="4" id="KW-0804">Transcription</keyword>
<evidence type="ECO:0000256" key="3">
    <source>
        <dbReference type="ARBA" id="ARBA00023125"/>
    </source>
</evidence>
<dbReference type="Pfam" id="PF00440">
    <property type="entry name" value="TetR_N"/>
    <property type="match status" value="1"/>
</dbReference>
<gene>
    <name evidence="7" type="ORF">ABIE37_004062</name>
</gene>
<evidence type="ECO:0000313" key="8">
    <source>
        <dbReference type="Proteomes" id="UP001549307"/>
    </source>
</evidence>
<dbReference type="PANTHER" id="PTHR30055">
    <property type="entry name" value="HTH-TYPE TRANSCRIPTIONAL REGULATOR RUTR"/>
    <property type="match status" value="1"/>
</dbReference>
<comment type="caution">
    <text evidence="7">The sequence shown here is derived from an EMBL/GenBank/DDBJ whole genome shotgun (WGS) entry which is preliminary data.</text>
</comment>
<dbReference type="SUPFAM" id="SSF46689">
    <property type="entry name" value="Homeodomain-like"/>
    <property type="match status" value="1"/>
</dbReference>
<dbReference type="SUPFAM" id="SSF48498">
    <property type="entry name" value="Tetracyclin repressor-like, C-terminal domain"/>
    <property type="match status" value="1"/>
</dbReference>
<evidence type="ECO:0000256" key="5">
    <source>
        <dbReference type="PROSITE-ProRule" id="PRU00335"/>
    </source>
</evidence>
<dbReference type="Proteomes" id="UP001549307">
    <property type="component" value="Unassembled WGS sequence"/>
</dbReference>
<keyword evidence="3 5" id="KW-0238">DNA-binding</keyword>
<dbReference type="PANTHER" id="PTHR30055:SF226">
    <property type="entry name" value="HTH-TYPE TRANSCRIPTIONAL REGULATOR PKSA"/>
    <property type="match status" value="1"/>
</dbReference>
<dbReference type="InterPro" id="IPR001647">
    <property type="entry name" value="HTH_TetR"/>
</dbReference>
<dbReference type="Pfam" id="PF13977">
    <property type="entry name" value="TetR_C_6"/>
    <property type="match status" value="1"/>
</dbReference>
<feature type="domain" description="HTH tetR-type" evidence="6">
    <location>
        <begin position="8"/>
        <end position="68"/>
    </location>
</feature>
<dbReference type="InterPro" id="IPR009057">
    <property type="entry name" value="Homeodomain-like_sf"/>
</dbReference>
<keyword evidence="2" id="KW-0805">Transcription regulation</keyword>
<dbReference type="InterPro" id="IPR036271">
    <property type="entry name" value="Tet_transcr_reg_TetR-rel_C_sf"/>
</dbReference>
<dbReference type="GeneID" id="92754988"/>
<dbReference type="Gene3D" id="1.10.357.10">
    <property type="entry name" value="Tetracycline Repressor, domain 2"/>
    <property type="match status" value="1"/>
</dbReference>
<evidence type="ECO:0000256" key="1">
    <source>
        <dbReference type="ARBA" id="ARBA00022491"/>
    </source>
</evidence>
<dbReference type="InterPro" id="IPR039538">
    <property type="entry name" value="BetI_C"/>
</dbReference>
<dbReference type="InterPro" id="IPR050109">
    <property type="entry name" value="HTH-type_TetR-like_transc_reg"/>
</dbReference>
<accession>A0ABV2PBV8</accession>
<evidence type="ECO:0000259" key="6">
    <source>
        <dbReference type="PROSITE" id="PS50977"/>
    </source>
</evidence>
<keyword evidence="1" id="KW-0678">Repressor</keyword>
<protein>
    <submittedName>
        <fullName evidence="7">AcrR family transcriptional regulator</fullName>
    </submittedName>
</protein>
<name>A0ABV2PBV8_9MICC</name>
<reference evidence="7 8" key="1">
    <citation type="submission" date="2024-06" db="EMBL/GenBank/DDBJ databases">
        <title>Sorghum-associated microbial communities from plants grown in Nebraska, USA.</title>
        <authorList>
            <person name="Schachtman D."/>
        </authorList>
    </citation>
    <scope>NUCLEOTIDE SEQUENCE [LARGE SCALE GENOMIC DNA]</scope>
    <source>
        <strain evidence="7 8">3552</strain>
    </source>
</reference>
<feature type="DNA-binding region" description="H-T-H motif" evidence="5">
    <location>
        <begin position="31"/>
        <end position="50"/>
    </location>
</feature>
<keyword evidence="8" id="KW-1185">Reference proteome</keyword>
<evidence type="ECO:0000256" key="2">
    <source>
        <dbReference type="ARBA" id="ARBA00023015"/>
    </source>
</evidence>
<dbReference type="EMBL" id="JBEPSN010000012">
    <property type="protein sequence ID" value="MET4542257.1"/>
    <property type="molecule type" value="Genomic_DNA"/>
</dbReference>
<sequence>MAKVDKKEVRRQEIVAAAQAVAARDGAEGATLRAIAAEAGMAANAVLYYFGSHAEIIAAAVRASSGRFLEKLAESVDPDMSPTARLAAVMSAGTTAGLDDDVSRILYEYWPHMLRDPEQRRIQDELTSAQERIYRDIIDAGTRSGDFSPLLDPAKIARTLVAQEDGLVMDVLAGSAGSEYVLDLMGSLAAALLGLPAGALLEHMGAGQHRARNGEL</sequence>
<evidence type="ECO:0000256" key="4">
    <source>
        <dbReference type="ARBA" id="ARBA00023163"/>
    </source>
</evidence>
<dbReference type="RefSeq" id="WP_354232602.1">
    <property type="nucleotide sequence ID" value="NZ_JBEPSN010000012.1"/>
</dbReference>
<organism evidence="7 8">
    <name type="scientific">Arthrobacter bambusae</name>
    <dbReference type="NCBI Taxonomy" id="1338426"/>
    <lineage>
        <taxon>Bacteria</taxon>
        <taxon>Bacillati</taxon>
        <taxon>Actinomycetota</taxon>
        <taxon>Actinomycetes</taxon>
        <taxon>Micrococcales</taxon>
        <taxon>Micrococcaceae</taxon>
        <taxon>Arthrobacter</taxon>
    </lineage>
</organism>